<name>A0A8H7AJ33_9EURO</name>
<evidence type="ECO:0000313" key="3">
    <source>
        <dbReference type="EMBL" id="KAF7510023.1"/>
    </source>
</evidence>
<accession>A0A8H7AJ33</accession>
<comment type="caution">
    <text evidence="3">The sequence shown here is derived from an EMBL/GenBank/DDBJ whole genome shotgun (WGS) entry which is preliminary data.</text>
</comment>
<reference evidence="3" key="1">
    <citation type="submission" date="2020-02" db="EMBL/GenBank/DDBJ databases">
        <authorList>
            <person name="Palmer J.M."/>
        </authorList>
    </citation>
    <scope>NUCLEOTIDE SEQUENCE</scope>
    <source>
        <strain evidence="3">EPUS1.4</strain>
        <tissue evidence="3">Thallus</tissue>
    </source>
</reference>
<proteinExistence type="inferred from homology"/>
<dbReference type="InterPro" id="IPR001128">
    <property type="entry name" value="Cyt_P450"/>
</dbReference>
<dbReference type="GO" id="GO:0004497">
    <property type="term" value="F:monooxygenase activity"/>
    <property type="evidence" value="ECO:0007669"/>
    <property type="project" value="InterPro"/>
</dbReference>
<dbReference type="AlphaFoldDB" id="A0A8H7AJ33"/>
<sequence length="104" mass="11137">MLLHERGIHRNYGNNGGNLMSSLAQASDEGTQTTSEGKQGLLRLTDDEIFGNNFAFNLAGHETTANTVAAALVLLAAHPESQTWLAEELEEVQSNFAGLPDPLS</sequence>
<feature type="compositionally biased region" description="Polar residues" evidence="2">
    <location>
        <begin position="17"/>
        <end position="37"/>
    </location>
</feature>
<dbReference type="SUPFAM" id="SSF48264">
    <property type="entry name" value="Cytochrome P450"/>
    <property type="match status" value="1"/>
</dbReference>
<dbReference type="Pfam" id="PF00067">
    <property type="entry name" value="p450"/>
    <property type="match status" value="1"/>
</dbReference>
<evidence type="ECO:0000256" key="1">
    <source>
        <dbReference type="ARBA" id="ARBA00010617"/>
    </source>
</evidence>
<dbReference type="GO" id="GO:0020037">
    <property type="term" value="F:heme binding"/>
    <property type="evidence" value="ECO:0007669"/>
    <property type="project" value="InterPro"/>
</dbReference>
<dbReference type="GO" id="GO:0005506">
    <property type="term" value="F:iron ion binding"/>
    <property type="evidence" value="ECO:0007669"/>
    <property type="project" value="InterPro"/>
</dbReference>
<protein>
    <recommendedName>
        <fullName evidence="5">Cytochrome P450</fullName>
    </recommendedName>
</protein>
<gene>
    <name evidence="3" type="ORF">GJ744_007127</name>
</gene>
<dbReference type="PANTHER" id="PTHR24305">
    <property type="entry name" value="CYTOCHROME P450"/>
    <property type="match status" value="1"/>
</dbReference>
<dbReference type="Proteomes" id="UP000606974">
    <property type="component" value="Unassembled WGS sequence"/>
</dbReference>
<dbReference type="EMBL" id="JAACFV010000034">
    <property type="protein sequence ID" value="KAF7510023.1"/>
    <property type="molecule type" value="Genomic_DNA"/>
</dbReference>
<dbReference type="Gene3D" id="1.10.630.10">
    <property type="entry name" value="Cytochrome P450"/>
    <property type="match status" value="1"/>
</dbReference>
<evidence type="ECO:0000256" key="2">
    <source>
        <dbReference type="SAM" id="MobiDB-lite"/>
    </source>
</evidence>
<dbReference type="GO" id="GO:0016705">
    <property type="term" value="F:oxidoreductase activity, acting on paired donors, with incorporation or reduction of molecular oxygen"/>
    <property type="evidence" value="ECO:0007669"/>
    <property type="project" value="InterPro"/>
</dbReference>
<evidence type="ECO:0000313" key="4">
    <source>
        <dbReference type="Proteomes" id="UP000606974"/>
    </source>
</evidence>
<comment type="similarity">
    <text evidence="1">Belongs to the cytochrome P450 family.</text>
</comment>
<dbReference type="OrthoDB" id="1470350at2759"/>
<organism evidence="3 4">
    <name type="scientific">Endocarpon pusillum</name>
    <dbReference type="NCBI Taxonomy" id="364733"/>
    <lineage>
        <taxon>Eukaryota</taxon>
        <taxon>Fungi</taxon>
        <taxon>Dikarya</taxon>
        <taxon>Ascomycota</taxon>
        <taxon>Pezizomycotina</taxon>
        <taxon>Eurotiomycetes</taxon>
        <taxon>Chaetothyriomycetidae</taxon>
        <taxon>Verrucariales</taxon>
        <taxon>Verrucariaceae</taxon>
        <taxon>Endocarpon</taxon>
    </lineage>
</organism>
<keyword evidence="4" id="KW-1185">Reference proteome</keyword>
<dbReference type="InterPro" id="IPR050121">
    <property type="entry name" value="Cytochrome_P450_monoxygenase"/>
</dbReference>
<evidence type="ECO:0008006" key="5">
    <source>
        <dbReference type="Google" id="ProtNLM"/>
    </source>
</evidence>
<dbReference type="PANTHER" id="PTHR24305:SF166">
    <property type="entry name" value="CYTOCHROME P450 12A4, MITOCHONDRIAL-RELATED"/>
    <property type="match status" value="1"/>
</dbReference>
<dbReference type="InterPro" id="IPR036396">
    <property type="entry name" value="Cyt_P450_sf"/>
</dbReference>
<feature type="region of interest" description="Disordered" evidence="2">
    <location>
        <begin position="12"/>
        <end position="38"/>
    </location>
</feature>